<evidence type="ECO:0000256" key="6">
    <source>
        <dbReference type="ARBA" id="ARBA00023136"/>
    </source>
</evidence>
<name>A0A8H7ETR2_9FUNG</name>
<keyword evidence="14" id="KW-1185">Reference proteome</keyword>
<evidence type="ECO:0000259" key="12">
    <source>
        <dbReference type="Pfam" id="PF14703"/>
    </source>
</evidence>
<feature type="transmembrane region" description="Helical" evidence="8">
    <location>
        <begin position="28"/>
        <end position="48"/>
    </location>
</feature>
<dbReference type="Pfam" id="PF12621">
    <property type="entry name" value="PHM7_ext"/>
    <property type="match status" value="1"/>
</dbReference>
<comment type="subcellular location">
    <subcellularLocation>
        <location evidence="1">Membrane</location>
        <topology evidence="1">Multi-pass membrane protein</topology>
    </subcellularLocation>
</comment>
<dbReference type="Pfam" id="PF02714">
    <property type="entry name" value="RSN1_7TM"/>
    <property type="match status" value="1"/>
</dbReference>
<dbReference type="OrthoDB" id="1076608at2759"/>
<evidence type="ECO:0000313" key="13">
    <source>
        <dbReference type="EMBL" id="KAF7731606.1"/>
    </source>
</evidence>
<feature type="domain" description="CSC1/OSCA1-like N-terminal transmembrane" evidence="11">
    <location>
        <begin position="2"/>
        <end position="96"/>
    </location>
</feature>
<feature type="transmembrane region" description="Helical" evidence="8">
    <location>
        <begin position="364"/>
        <end position="391"/>
    </location>
</feature>
<evidence type="ECO:0000256" key="4">
    <source>
        <dbReference type="ARBA" id="ARBA00022692"/>
    </source>
</evidence>
<evidence type="ECO:0000256" key="2">
    <source>
        <dbReference type="ARBA" id="ARBA00007779"/>
    </source>
</evidence>
<feature type="domain" description="10TM putative phosphate transporter extracellular tail" evidence="10">
    <location>
        <begin position="723"/>
        <end position="803"/>
    </location>
</feature>
<feature type="region of interest" description="Disordered" evidence="7">
    <location>
        <begin position="647"/>
        <end position="681"/>
    </location>
</feature>
<evidence type="ECO:0000256" key="5">
    <source>
        <dbReference type="ARBA" id="ARBA00022989"/>
    </source>
</evidence>
<feature type="transmembrane region" description="Helical" evidence="8">
    <location>
        <begin position="473"/>
        <end position="490"/>
    </location>
</feature>
<evidence type="ECO:0000256" key="7">
    <source>
        <dbReference type="SAM" id="MobiDB-lite"/>
    </source>
</evidence>
<comment type="similarity">
    <text evidence="2">Belongs to the CSC1 (TC 1.A.17) family.</text>
</comment>
<dbReference type="InterPro" id="IPR032880">
    <property type="entry name" value="CSC1/OSCA1-like_N"/>
</dbReference>
<evidence type="ECO:0000256" key="3">
    <source>
        <dbReference type="ARBA" id="ARBA00022448"/>
    </source>
</evidence>
<feature type="domain" description="CSC1/OSCA1-like cytosolic" evidence="12">
    <location>
        <begin position="119"/>
        <end position="305"/>
    </location>
</feature>
<evidence type="ECO:0000256" key="8">
    <source>
        <dbReference type="SAM" id="Phobius"/>
    </source>
</evidence>
<protein>
    <recommendedName>
        <fullName evidence="15">DUF221-domain-containing protein</fullName>
    </recommendedName>
</protein>
<gene>
    <name evidence="13" type="ORF">EC973_009370</name>
</gene>
<feature type="transmembrane region" description="Helical" evidence="8">
    <location>
        <begin position="573"/>
        <end position="590"/>
    </location>
</feature>
<dbReference type="Pfam" id="PF13967">
    <property type="entry name" value="RSN1_TM"/>
    <property type="match status" value="1"/>
</dbReference>
<dbReference type="EMBL" id="JABAYA010000009">
    <property type="protein sequence ID" value="KAF7731606.1"/>
    <property type="molecule type" value="Genomic_DNA"/>
</dbReference>
<dbReference type="InterPro" id="IPR003864">
    <property type="entry name" value="CSC1/OSCA1-like_7TM"/>
</dbReference>
<feature type="transmembrane region" description="Helical" evidence="8">
    <location>
        <begin position="411"/>
        <end position="430"/>
    </location>
</feature>
<dbReference type="Pfam" id="PF14703">
    <property type="entry name" value="PHM7_cyt"/>
    <property type="match status" value="1"/>
</dbReference>
<dbReference type="Proteomes" id="UP000605846">
    <property type="component" value="Unassembled WGS sequence"/>
</dbReference>
<dbReference type="PANTHER" id="PTHR13018:SF139">
    <property type="entry name" value="PHOSPHATE METABOLISM PROTEIN 7"/>
    <property type="match status" value="1"/>
</dbReference>
<sequence>MWILTVLRIPDDELIRCMGLDRFMVLKFLRMGLFVFGTFSIFALPILIPINVINQRNSPGLNILTMGNVSDPSRTWAHLILSVLLSAGVIWYTFHETRKYLVLRRRYILSPEFTNSVMSRTLYVPSVPKDVNNVDDLMRIFGKFPGGVRRIWLNRNLKELPDIVEERQKNVQNLETAVTKAILASYKHYAKADSENPEIGRDTSLLIPEKLRPTHRVSPLPIGLPFVGRKVDSIEYYGNEIKNLNEKIATLQQSVDTLPQLNSVFIEFNEQIAVHMAAQTLIHHGELKMAPRNLHIAPTDVIWENMNIRSKERLLRRMLSLAITSVIVIFWAIPVIFVQSISSLDALSETFPFLNGVKKLGPTAVGIIQGILPAVALAILVALVPIVFAALSTREGIPQKSFVELSVLHKYFFFLFIDVVLVSTIAGGVFQTWAALSKNPTSIVNVLAEKLPQASTFFITYVMLQAINASGQAMLQLVPFLLSYVFPLFATTPRDIYNQKSICPNVNLGTLIPSHSVIFVLGLEYSTIAPLILPFVCLFFALHYFVYLYQFLYVYERDFETGGRAFPRAIRHVYIGLYTWQLTMIGLFAVRKDNALGQLVIMIITLIVSCFALALYDKSFRPLFKFLPVDCVDVEYTTERGETIGHKVRTTSSKDEDRKVLVSSEQESDAASRVTSELDASKPSVQHIHAVESESGTSTISADACATYLRLHKELDQALHQTASNHVEPSAAMMATAKEVYESFSYLHPSMRQEQPVVWLPLDDIGITEAEIKHLKSLGILATSSGATAHANARGKGKVEIDEEDIIKNKKGIPGVAPKPGWARYVNDYVRTVVDSYNFIASF</sequence>
<evidence type="ECO:0000259" key="11">
    <source>
        <dbReference type="Pfam" id="PF13967"/>
    </source>
</evidence>
<dbReference type="InterPro" id="IPR022257">
    <property type="entry name" value="PHM7_ext"/>
</dbReference>
<dbReference type="GO" id="GO:0005886">
    <property type="term" value="C:plasma membrane"/>
    <property type="evidence" value="ECO:0007669"/>
    <property type="project" value="TreeGrafter"/>
</dbReference>
<comment type="caution">
    <text evidence="13">The sequence shown here is derived from an EMBL/GenBank/DDBJ whole genome shotgun (WGS) entry which is preliminary data.</text>
</comment>
<dbReference type="InterPro" id="IPR027815">
    <property type="entry name" value="CSC1/OSCA1-like_cyt"/>
</dbReference>
<keyword evidence="5 8" id="KW-1133">Transmembrane helix</keyword>
<dbReference type="InterPro" id="IPR045122">
    <property type="entry name" value="Csc1-like"/>
</dbReference>
<keyword evidence="6 8" id="KW-0472">Membrane</keyword>
<accession>A0A8H7ETR2</accession>
<dbReference type="PANTHER" id="PTHR13018">
    <property type="entry name" value="PROBABLE MEMBRANE PROTEIN DUF221-RELATED"/>
    <property type="match status" value="1"/>
</dbReference>
<feature type="transmembrane region" description="Helical" evidence="8">
    <location>
        <begin position="319"/>
        <end position="344"/>
    </location>
</feature>
<evidence type="ECO:0000256" key="1">
    <source>
        <dbReference type="ARBA" id="ARBA00004141"/>
    </source>
</evidence>
<organism evidence="13 14">
    <name type="scientific">Apophysomyces ossiformis</name>
    <dbReference type="NCBI Taxonomy" id="679940"/>
    <lineage>
        <taxon>Eukaryota</taxon>
        <taxon>Fungi</taxon>
        <taxon>Fungi incertae sedis</taxon>
        <taxon>Mucoromycota</taxon>
        <taxon>Mucoromycotina</taxon>
        <taxon>Mucoromycetes</taxon>
        <taxon>Mucorales</taxon>
        <taxon>Mucorineae</taxon>
        <taxon>Mucoraceae</taxon>
        <taxon>Apophysomyces</taxon>
    </lineage>
</organism>
<feature type="transmembrane region" description="Helical" evidence="8">
    <location>
        <begin position="528"/>
        <end position="552"/>
    </location>
</feature>
<keyword evidence="3" id="KW-0813">Transport</keyword>
<evidence type="ECO:0000313" key="14">
    <source>
        <dbReference type="Proteomes" id="UP000605846"/>
    </source>
</evidence>
<dbReference type="GO" id="GO:0005227">
    <property type="term" value="F:calcium-activated cation channel activity"/>
    <property type="evidence" value="ECO:0007669"/>
    <property type="project" value="InterPro"/>
</dbReference>
<feature type="domain" description="CSC1/OSCA1-like 7TM region" evidence="9">
    <location>
        <begin position="316"/>
        <end position="588"/>
    </location>
</feature>
<feature type="transmembrane region" description="Helical" evidence="8">
    <location>
        <begin position="596"/>
        <end position="616"/>
    </location>
</feature>
<feature type="transmembrane region" description="Helical" evidence="8">
    <location>
        <begin position="76"/>
        <end position="94"/>
    </location>
</feature>
<proteinExistence type="inferred from homology"/>
<keyword evidence="4 8" id="KW-0812">Transmembrane</keyword>
<evidence type="ECO:0000259" key="10">
    <source>
        <dbReference type="Pfam" id="PF12621"/>
    </source>
</evidence>
<reference evidence="13" key="1">
    <citation type="submission" date="2020-01" db="EMBL/GenBank/DDBJ databases">
        <title>Genome Sequencing of Three Apophysomyces-Like Fungal Strains Confirms a Novel Fungal Genus in the Mucoromycota with divergent Burkholderia-like Endosymbiotic Bacteria.</title>
        <authorList>
            <person name="Stajich J.E."/>
            <person name="Macias A.M."/>
            <person name="Carter-House D."/>
            <person name="Lovett B."/>
            <person name="Kasson L.R."/>
            <person name="Berry K."/>
            <person name="Grigoriev I."/>
            <person name="Chang Y."/>
            <person name="Spatafora J."/>
            <person name="Kasson M.T."/>
        </authorList>
    </citation>
    <scope>NUCLEOTIDE SEQUENCE</scope>
    <source>
        <strain evidence="13">NRRL A-21654</strain>
    </source>
</reference>
<evidence type="ECO:0008006" key="15">
    <source>
        <dbReference type="Google" id="ProtNLM"/>
    </source>
</evidence>
<dbReference type="AlphaFoldDB" id="A0A8H7ETR2"/>
<evidence type="ECO:0000259" key="9">
    <source>
        <dbReference type="Pfam" id="PF02714"/>
    </source>
</evidence>